<evidence type="ECO:0000256" key="2">
    <source>
        <dbReference type="ARBA" id="ARBA00022692"/>
    </source>
</evidence>
<evidence type="ECO:0000313" key="8">
    <source>
        <dbReference type="EMBL" id="KAK2160683.1"/>
    </source>
</evidence>
<dbReference type="PROSITE" id="PS50262">
    <property type="entry name" value="G_PROTEIN_RECEP_F1_2"/>
    <property type="match status" value="1"/>
</dbReference>
<keyword evidence="4 6" id="KW-0472">Membrane</keyword>
<feature type="transmembrane region" description="Helical" evidence="6">
    <location>
        <begin position="296"/>
        <end position="320"/>
    </location>
</feature>
<feature type="region of interest" description="Disordered" evidence="5">
    <location>
        <begin position="343"/>
        <end position="378"/>
    </location>
</feature>
<dbReference type="GO" id="GO:0016020">
    <property type="term" value="C:membrane"/>
    <property type="evidence" value="ECO:0007669"/>
    <property type="project" value="UniProtKB-SubCell"/>
</dbReference>
<feature type="transmembrane region" description="Helical" evidence="6">
    <location>
        <begin position="29"/>
        <end position="53"/>
    </location>
</feature>
<sequence>MTGDANNSWNMSNGSVDYLLERRCDLYSFIIYTVIVGSLVVVGIIGNSFAFVVFWKDNIKTSASFLFQGLSLIDSCLLLTVIPLYSMDSFVVYTGWLKDHWAAIRPYVLVYLLPLAFTAQTATIWVTVLVAVNRYIAVCLPYKASRLCTVLKAKKQLAFVLLFAVLYNIPKFAEYRVEYMSTDNGTTYTAKAGYTKLGEKTWYYIIYANILYLIFLLALPIFILTVLNIRLIKALKALRRKRMEMQSLRQQQDNNVTFVLIIVVIVFIICQVPALVNQVMWNVAKDDARECGGFQFYLRHIANMLVILNSAVNFIIYILFNKRFRHVLIQTVCAYSVLVGDPRQGGKSGGSSPQMTVTTRVMASPERENGDTVKDTLL</sequence>
<accession>A0AAD9JWK2</accession>
<reference evidence="8" key="1">
    <citation type="journal article" date="2023" name="Mol. Biol. Evol.">
        <title>Third-Generation Sequencing Reveals the Adaptive Role of the Epigenome in Three Deep-Sea Polychaetes.</title>
        <authorList>
            <person name="Perez M."/>
            <person name="Aroh O."/>
            <person name="Sun Y."/>
            <person name="Lan Y."/>
            <person name="Juniper S.K."/>
            <person name="Young C.R."/>
            <person name="Angers B."/>
            <person name="Qian P.Y."/>
        </authorList>
    </citation>
    <scope>NUCLEOTIDE SEQUENCE</scope>
    <source>
        <strain evidence="8">R07B-5</strain>
    </source>
</reference>
<dbReference type="PANTHER" id="PTHR46641">
    <property type="entry name" value="FMRFAMIDE RECEPTOR-RELATED"/>
    <property type="match status" value="1"/>
</dbReference>
<dbReference type="SUPFAM" id="SSF81321">
    <property type="entry name" value="Family A G protein-coupled receptor-like"/>
    <property type="match status" value="1"/>
</dbReference>
<dbReference type="CDD" id="cd14978">
    <property type="entry name" value="7tmA_FMRFamide_R-like"/>
    <property type="match status" value="1"/>
</dbReference>
<dbReference type="InterPro" id="IPR000276">
    <property type="entry name" value="GPCR_Rhodpsn"/>
</dbReference>
<dbReference type="PANTHER" id="PTHR46641:SF2">
    <property type="entry name" value="FMRFAMIDE RECEPTOR"/>
    <property type="match status" value="1"/>
</dbReference>
<feature type="transmembrane region" description="Helical" evidence="6">
    <location>
        <begin position="256"/>
        <end position="276"/>
    </location>
</feature>
<dbReference type="InterPro" id="IPR017452">
    <property type="entry name" value="GPCR_Rhodpsn_7TM"/>
</dbReference>
<keyword evidence="2 6" id="KW-0812">Transmembrane</keyword>
<dbReference type="Proteomes" id="UP001209878">
    <property type="component" value="Unassembled WGS sequence"/>
</dbReference>
<feature type="compositionally biased region" description="Basic and acidic residues" evidence="5">
    <location>
        <begin position="365"/>
        <end position="378"/>
    </location>
</feature>
<evidence type="ECO:0000256" key="3">
    <source>
        <dbReference type="ARBA" id="ARBA00022989"/>
    </source>
</evidence>
<feature type="transmembrane region" description="Helical" evidence="6">
    <location>
        <begin position="107"/>
        <end position="136"/>
    </location>
</feature>
<dbReference type="Pfam" id="PF00001">
    <property type="entry name" value="7tm_1"/>
    <property type="match status" value="1"/>
</dbReference>
<dbReference type="EMBL" id="JAODUO010001630">
    <property type="protein sequence ID" value="KAK2160683.1"/>
    <property type="molecule type" value="Genomic_DNA"/>
</dbReference>
<name>A0AAD9JWK2_RIDPI</name>
<comment type="subcellular location">
    <subcellularLocation>
        <location evidence="1">Membrane</location>
    </subcellularLocation>
</comment>
<feature type="domain" description="G-protein coupled receptors family 1 profile" evidence="7">
    <location>
        <begin position="46"/>
        <end position="317"/>
    </location>
</feature>
<feature type="compositionally biased region" description="Polar residues" evidence="5">
    <location>
        <begin position="350"/>
        <end position="361"/>
    </location>
</feature>
<protein>
    <recommendedName>
        <fullName evidence="7">G-protein coupled receptors family 1 profile domain-containing protein</fullName>
    </recommendedName>
</protein>
<feature type="transmembrane region" description="Helical" evidence="6">
    <location>
        <begin position="202"/>
        <end position="235"/>
    </location>
</feature>
<proteinExistence type="predicted"/>
<gene>
    <name evidence="8" type="ORF">NP493_1629g00014</name>
</gene>
<evidence type="ECO:0000256" key="4">
    <source>
        <dbReference type="ARBA" id="ARBA00023136"/>
    </source>
</evidence>
<keyword evidence="9" id="KW-1185">Reference proteome</keyword>
<dbReference type="AlphaFoldDB" id="A0AAD9JWK2"/>
<evidence type="ECO:0000256" key="5">
    <source>
        <dbReference type="SAM" id="MobiDB-lite"/>
    </source>
</evidence>
<feature type="transmembrane region" description="Helical" evidence="6">
    <location>
        <begin position="65"/>
        <end position="87"/>
    </location>
</feature>
<keyword evidence="3 6" id="KW-1133">Transmembrane helix</keyword>
<feature type="transmembrane region" description="Helical" evidence="6">
    <location>
        <begin position="157"/>
        <end position="173"/>
    </location>
</feature>
<evidence type="ECO:0000256" key="6">
    <source>
        <dbReference type="SAM" id="Phobius"/>
    </source>
</evidence>
<dbReference type="InterPro" id="IPR052954">
    <property type="entry name" value="GPCR-Ligand_Int"/>
</dbReference>
<evidence type="ECO:0000256" key="1">
    <source>
        <dbReference type="ARBA" id="ARBA00004370"/>
    </source>
</evidence>
<organism evidence="8 9">
    <name type="scientific">Ridgeia piscesae</name>
    <name type="common">Tubeworm</name>
    <dbReference type="NCBI Taxonomy" id="27915"/>
    <lineage>
        <taxon>Eukaryota</taxon>
        <taxon>Metazoa</taxon>
        <taxon>Spiralia</taxon>
        <taxon>Lophotrochozoa</taxon>
        <taxon>Annelida</taxon>
        <taxon>Polychaeta</taxon>
        <taxon>Sedentaria</taxon>
        <taxon>Canalipalpata</taxon>
        <taxon>Sabellida</taxon>
        <taxon>Siboglinidae</taxon>
        <taxon>Ridgeia</taxon>
    </lineage>
</organism>
<dbReference type="Gene3D" id="1.20.1070.10">
    <property type="entry name" value="Rhodopsin 7-helix transmembrane proteins"/>
    <property type="match status" value="1"/>
</dbReference>
<evidence type="ECO:0000313" key="9">
    <source>
        <dbReference type="Proteomes" id="UP001209878"/>
    </source>
</evidence>
<comment type="caution">
    <text evidence="8">The sequence shown here is derived from an EMBL/GenBank/DDBJ whole genome shotgun (WGS) entry which is preliminary data.</text>
</comment>
<dbReference type="GO" id="GO:0004930">
    <property type="term" value="F:G protein-coupled receptor activity"/>
    <property type="evidence" value="ECO:0007669"/>
    <property type="project" value="InterPro"/>
</dbReference>
<evidence type="ECO:0000259" key="7">
    <source>
        <dbReference type="PROSITE" id="PS50262"/>
    </source>
</evidence>
<dbReference type="PRINTS" id="PR00237">
    <property type="entry name" value="GPCRRHODOPSN"/>
</dbReference>